<dbReference type="Proteomes" id="UP000276194">
    <property type="component" value="Unassembled WGS sequence"/>
</dbReference>
<dbReference type="PROSITE" id="PS51898">
    <property type="entry name" value="TYR_RECOMBINASE"/>
    <property type="match status" value="1"/>
</dbReference>
<feature type="domain" description="Tyr recombinase" evidence="5">
    <location>
        <begin position="187"/>
        <end position="410"/>
    </location>
</feature>
<dbReference type="InterPro" id="IPR013762">
    <property type="entry name" value="Integrase-like_cat_sf"/>
</dbReference>
<evidence type="ECO:0000256" key="3">
    <source>
        <dbReference type="ARBA" id="ARBA00023125"/>
    </source>
</evidence>
<evidence type="ECO:0000256" key="2">
    <source>
        <dbReference type="ARBA" id="ARBA00022908"/>
    </source>
</evidence>
<dbReference type="EMBL" id="RBTD01000338">
    <property type="protein sequence ID" value="RMT16892.1"/>
    <property type="molecule type" value="Genomic_DNA"/>
</dbReference>
<dbReference type="InterPro" id="IPR011010">
    <property type="entry name" value="DNA_brk_join_enz"/>
</dbReference>
<dbReference type="PANTHER" id="PTHR30349">
    <property type="entry name" value="PHAGE INTEGRASE-RELATED"/>
    <property type="match status" value="1"/>
</dbReference>
<comment type="similarity">
    <text evidence="1">Belongs to the 'phage' integrase family.</text>
</comment>
<dbReference type="PANTHER" id="PTHR30349:SF41">
    <property type="entry name" value="INTEGRASE_RECOMBINASE PROTEIN MJ0367-RELATED"/>
    <property type="match status" value="1"/>
</dbReference>
<dbReference type="AlphaFoldDB" id="A0A3M5J143"/>
<sequence length="416" mass="47937">MSKMKVKRYSFNFIPFITIVDEMDLPVDPYVSCYINGHLSGKSTNTKLRYANELLFVLRFFQGCGVDLTARFASGELIGTKEYIDFYDGCCLDMVSISKGPRNDFFNVTDKLLRNLLVANQRDVAKVSSETLQGRIRRFRHYAEWLFGQFHDVGVRDNELNARYKKLVSKVKLDEEGLCRNRSHSVENAGSVIPDDVFSRLLNMIKPSSPDNPFKASKLRNYLIVSLLARTGMRRGALAKLKISDAQMWGTYDQISVYRSGNDLTDPRTDKPNQKTKAHLATISPVLMKHIQHYVESVRLVFPKAHLHEFIFVSENDSKGTMGEPLSLKSINSIFRKLSSALGFYLHPHMLRHKWNEIFDEEGNRQGINSARLEDLRKYAMGWSQNSTMNQKYNEKQLAMKTRELLEAHQKKMDQR</sequence>
<dbReference type="Gene3D" id="1.10.443.10">
    <property type="entry name" value="Intergrase catalytic core"/>
    <property type="match status" value="1"/>
</dbReference>
<evidence type="ECO:0000259" key="5">
    <source>
        <dbReference type="PROSITE" id="PS51898"/>
    </source>
</evidence>
<dbReference type="GO" id="GO:0015074">
    <property type="term" value="P:DNA integration"/>
    <property type="evidence" value="ECO:0007669"/>
    <property type="project" value="UniProtKB-KW"/>
</dbReference>
<protein>
    <submittedName>
        <fullName evidence="6">Phage integrase</fullName>
    </submittedName>
</protein>
<dbReference type="CDD" id="cd00397">
    <property type="entry name" value="DNA_BRE_C"/>
    <property type="match status" value="1"/>
</dbReference>
<dbReference type="InterPro" id="IPR002104">
    <property type="entry name" value="Integrase_catalytic"/>
</dbReference>
<dbReference type="GO" id="GO:0003677">
    <property type="term" value="F:DNA binding"/>
    <property type="evidence" value="ECO:0007669"/>
    <property type="project" value="UniProtKB-KW"/>
</dbReference>
<evidence type="ECO:0000313" key="6">
    <source>
        <dbReference type="EMBL" id="RMT16892.1"/>
    </source>
</evidence>
<dbReference type="RefSeq" id="WP_235668914.1">
    <property type="nucleotide sequence ID" value="NZ_RBTD01000338.1"/>
</dbReference>
<proteinExistence type="inferred from homology"/>
<name>A0A3M5J143_PSEA0</name>
<dbReference type="InterPro" id="IPR050090">
    <property type="entry name" value="Tyrosine_recombinase_XerCD"/>
</dbReference>
<gene>
    <name evidence="6" type="ORF">ALP52_02324</name>
</gene>
<reference evidence="6 7" key="1">
    <citation type="submission" date="2018-08" db="EMBL/GenBank/DDBJ databases">
        <title>Recombination of ecologically and evolutionarily significant loci maintains genetic cohesion in the Pseudomonas syringae species complex.</title>
        <authorList>
            <person name="Dillon M."/>
            <person name="Thakur S."/>
            <person name="Almeida R.N.D."/>
            <person name="Weir B.S."/>
            <person name="Guttman D.S."/>
        </authorList>
    </citation>
    <scope>NUCLEOTIDE SEQUENCE [LARGE SCALE GENOMIC DNA]</scope>
    <source>
        <strain evidence="6 7">ICMP 6941</strain>
    </source>
</reference>
<evidence type="ECO:0000256" key="4">
    <source>
        <dbReference type="ARBA" id="ARBA00023172"/>
    </source>
</evidence>
<keyword evidence="2" id="KW-0229">DNA integration</keyword>
<keyword evidence="4" id="KW-0233">DNA recombination</keyword>
<accession>A0A3M5J143</accession>
<organism evidence="6 7">
    <name type="scientific">Pseudomonas amygdali pv. mori</name>
    <dbReference type="NCBI Taxonomy" id="34065"/>
    <lineage>
        <taxon>Bacteria</taxon>
        <taxon>Pseudomonadati</taxon>
        <taxon>Pseudomonadota</taxon>
        <taxon>Gammaproteobacteria</taxon>
        <taxon>Pseudomonadales</taxon>
        <taxon>Pseudomonadaceae</taxon>
        <taxon>Pseudomonas</taxon>
        <taxon>Pseudomonas amygdali</taxon>
    </lineage>
</organism>
<keyword evidence="3" id="KW-0238">DNA-binding</keyword>
<evidence type="ECO:0000313" key="7">
    <source>
        <dbReference type="Proteomes" id="UP000276194"/>
    </source>
</evidence>
<dbReference type="Pfam" id="PF00589">
    <property type="entry name" value="Phage_integrase"/>
    <property type="match status" value="1"/>
</dbReference>
<dbReference type="GO" id="GO:0006310">
    <property type="term" value="P:DNA recombination"/>
    <property type="evidence" value="ECO:0007669"/>
    <property type="project" value="UniProtKB-KW"/>
</dbReference>
<evidence type="ECO:0000256" key="1">
    <source>
        <dbReference type="ARBA" id="ARBA00008857"/>
    </source>
</evidence>
<dbReference type="SUPFAM" id="SSF56349">
    <property type="entry name" value="DNA breaking-rejoining enzymes"/>
    <property type="match status" value="1"/>
</dbReference>
<comment type="caution">
    <text evidence="6">The sequence shown here is derived from an EMBL/GenBank/DDBJ whole genome shotgun (WGS) entry which is preliminary data.</text>
</comment>